<dbReference type="PANTHER" id="PTHR43201:SF5">
    <property type="entry name" value="MEDIUM-CHAIN ACYL-COA LIGASE ACSF2, MITOCHONDRIAL"/>
    <property type="match status" value="1"/>
</dbReference>
<evidence type="ECO:0000313" key="5">
    <source>
        <dbReference type="EMBL" id="NGN91813.1"/>
    </source>
</evidence>
<evidence type="ECO:0000259" key="4">
    <source>
        <dbReference type="Pfam" id="PF13193"/>
    </source>
</evidence>
<protein>
    <submittedName>
        <fullName evidence="5">AMP-binding protein</fullName>
    </submittedName>
</protein>
<feature type="domain" description="AMP-binding enzyme C-terminal" evidence="4">
    <location>
        <begin position="427"/>
        <end position="501"/>
    </location>
</feature>
<reference evidence="5 6" key="1">
    <citation type="submission" date="2020-02" db="EMBL/GenBank/DDBJ databases">
        <title>Whole-genome analyses of novel actinobacteria.</title>
        <authorList>
            <person name="Sahin N."/>
        </authorList>
    </citation>
    <scope>NUCLEOTIDE SEQUENCE [LARGE SCALE GENOMIC DNA]</scope>
    <source>
        <strain evidence="5 6">KC13</strain>
    </source>
</reference>
<dbReference type="PROSITE" id="PS00455">
    <property type="entry name" value="AMP_BINDING"/>
    <property type="match status" value="1"/>
</dbReference>
<dbReference type="PROSITE" id="PS50096">
    <property type="entry name" value="IQ"/>
    <property type="match status" value="1"/>
</dbReference>
<feature type="domain" description="AMP-dependent synthetase/ligase" evidence="3">
    <location>
        <begin position="11"/>
        <end position="376"/>
    </location>
</feature>
<dbReference type="SUPFAM" id="SSF56801">
    <property type="entry name" value="Acetyl-CoA synthetase-like"/>
    <property type="match status" value="1"/>
</dbReference>
<dbReference type="AlphaFoldDB" id="A0A6M1QQ61"/>
<dbReference type="Pfam" id="PF13193">
    <property type="entry name" value="AMP-binding_C"/>
    <property type="match status" value="1"/>
</dbReference>
<organism evidence="5 6">
    <name type="scientific">Nocardioides turkmenicus</name>
    <dbReference type="NCBI Taxonomy" id="2711220"/>
    <lineage>
        <taxon>Bacteria</taxon>
        <taxon>Bacillati</taxon>
        <taxon>Actinomycetota</taxon>
        <taxon>Actinomycetes</taxon>
        <taxon>Propionibacteriales</taxon>
        <taxon>Nocardioidaceae</taxon>
        <taxon>Nocardioides</taxon>
    </lineage>
</organism>
<gene>
    <name evidence="5" type="ORF">G5C66_03535</name>
</gene>
<dbReference type="RefSeq" id="WP_165109568.1">
    <property type="nucleotide sequence ID" value="NZ_JAALAA010000002.1"/>
</dbReference>
<keyword evidence="2" id="KW-0436">Ligase</keyword>
<evidence type="ECO:0000256" key="2">
    <source>
        <dbReference type="ARBA" id="ARBA00022598"/>
    </source>
</evidence>
<sequence length="512" mass="54953">MTPRTIPALLEKAKQTYADHPAIVDGPTTLTYTELADAAERAARAFLASGVRSGDRVGIWAPNRWEFPVAVLGAQTIGAAVVPLNTRYRGHEAREILERSRAAALITVNGFLGTDYVQMLHDAGPLPEHLLTVVDLATGWDEFLARGDDTTEKRLSDAKATVTPDTLADLLFTSGTTGKPKGVMSAQRQTIGVADVWARGAALSPDDRYAIVNPFFHGFGYKAGFVAAFTAGSTVYPIATYDPTQALKLIQDERITVLPGAPTIFTTLINHDDLEAYDISSLRFAIAGAASVPESLFADMRNILGIDEVKGAYGLTECMVATTTRPGEDPEHVAKVVGPAVEGLEIRTVTAAGTDAEPGEDGEVWIRGDNVMLGYFENPEATAEAIDEDGWLHTGDVGYLDEHGCLKITDRIKDMFTVGGFNVYPAEVENTLAAHPGIVEAAVIGVPDARLGQVGKAFVVLHDDGLTADAIATWLKDRLANYKQPRTYVLVDSLPRNASGKVLKTDLRNPPK</sequence>
<dbReference type="EMBL" id="JAALAA010000002">
    <property type="protein sequence ID" value="NGN91813.1"/>
    <property type="molecule type" value="Genomic_DNA"/>
</dbReference>
<dbReference type="PANTHER" id="PTHR43201">
    <property type="entry name" value="ACYL-COA SYNTHETASE"/>
    <property type="match status" value="1"/>
</dbReference>
<keyword evidence="6" id="KW-1185">Reference proteome</keyword>
<evidence type="ECO:0000259" key="3">
    <source>
        <dbReference type="Pfam" id="PF00501"/>
    </source>
</evidence>
<comment type="caution">
    <text evidence="5">The sequence shown here is derived from an EMBL/GenBank/DDBJ whole genome shotgun (WGS) entry which is preliminary data.</text>
</comment>
<dbReference type="GO" id="GO:0006631">
    <property type="term" value="P:fatty acid metabolic process"/>
    <property type="evidence" value="ECO:0007669"/>
    <property type="project" value="TreeGrafter"/>
</dbReference>
<accession>A0A6M1QQ61</accession>
<dbReference type="Gene3D" id="3.40.50.12780">
    <property type="entry name" value="N-terminal domain of ligase-like"/>
    <property type="match status" value="1"/>
</dbReference>
<dbReference type="Proteomes" id="UP000483261">
    <property type="component" value="Unassembled WGS sequence"/>
</dbReference>
<dbReference type="GO" id="GO:0031956">
    <property type="term" value="F:medium-chain fatty acid-CoA ligase activity"/>
    <property type="evidence" value="ECO:0007669"/>
    <property type="project" value="TreeGrafter"/>
</dbReference>
<dbReference type="InterPro" id="IPR045851">
    <property type="entry name" value="AMP-bd_C_sf"/>
</dbReference>
<evidence type="ECO:0000313" key="6">
    <source>
        <dbReference type="Proteomes" id="UP000483261"/>
    </source>
</evidence>
<dbReference type="Gene3D" id="3.30.300.30">
    <property type="match status" value="1"/>
</dbReference>
<dbReference type="InterPro" id="IPR020845">
    <property type="entry name" value="AMP-binding_CS"/>
</dbReference>
<proteinExistence type="inferred from homology"/>
<comment type="similarity">
    <text evidence="1">Belongs to the ATP-dependent AMP-binding enzyme family.</text>
</comment>
<dbReference type="InterPro" id="IPR025110">
    <property type="entry name" value="AMP-bd_C"/>
</dbReference>
<dbReference type="InterPro" id="IPR000873">
    <property type="entry name" value="AMP-dep_synth/lig_dom"/>
</dbReference>
<dbReference type="Pfam" id="PF00501">
    <property type="entry name" value="AMP-binding"/>
    <property type="match status" value="1"/>
</dbReference>
<evidence type="ECO:0000256" key="1">
    <source>
        <dbReference type="ARBA" id="ARBA00006432"/>
    </source>
</evidence>
<name>A0A6M1QQ61_9ACTN</name>
<dbReference type="InterPro" id="IPR042099">
    <property type="entry name" value="ANL_N_sf"/>
</dbReference>